<protein>
    <submittedName>
        <fullName evidence="1">Uncharacterized protein</fullName>
    </submittedName>
</protein>
<reference evidence="1 2" key="1">
    <citation type="journal article" date="2024" name="Plant Biotechnol. J.">
        <title>Genome and CRISPR/Cas9 system of a widespread forest tree (Populus alba) in the world.</title>
        <authorList>
            <person name="Liu Y.J."/>
            <person name="Jiang P.F."/>
            <person name="Han X.M."/>
            <person name="Li X.Y."/>
            <person name="Wang H.M."/>
            <person name="Wang Y.J."/>
            <person name="Wang X.X."/>
            <person name="Zeng Q.Y."/>
        </authorList>
    </citation>
    <scope>NUCLEOTIDE SEQUENCE [LARGE SCALE GENOMIC DNA]</scope>
    <source>
        <strain evidence="2">cv. PAL-ZL1</strain>
    </source>
</reference>
<comment type="caution">
    <text evidence="1">The sequence shown here is derived from an EMBL/GenBank/DDBJ whole genome shotgun (WGS) entry which is preliminary data.</text>
</comment>
<accession>A0ACC4AQH1</accession>
<sequence>MVVKVYGPAMAVCPQRVMACLLEKGVEFDLVHVDLDSGEQKLPEFLLKQPFGQVPVVEDGDFKLFESRAIIRYYATKYEDRGPNLLGNTLEEKALACLLKKGVEFDHEHVDLDSGEQKLPEFLLKQKRSLVEDGVKNMCSCTKDTSNAPNPGTEETYTTCIEGRTGCMHKVCSAPHARLGSKGTIHGPNQKSQVKINAYDPDNLDFRTHSFSDKYKCYHEKDHEVGDASGRLIRSRIRDAITAAKVVV</sequence>
<evidence type="ECO:0000313" key="2">
    <source>
        <dbReference type="Proteomes" id="UP000309997"/>
    </source>
</evidence>
<proteinExistence type="predicted"/>
<gene>
    <name evidence="1" type="ORF">D5086_031150</name>
</gene>
<name>A0ACC4AQH1_POPAL</name>
<keyword evidence="2" id="KW-1185">Reference proteome</keyword>
<evidence type="ECO:0000313" key="1">
    <source>
        <dbReference type="EMBL" id="KAL3568499.1"/>
    </source>
</evidence>
<dbReference type="EMBL" id="RCHU02000017">
    <property type="protein sequence ID" value="KAL3568499.1"/>
    <property type="molecule type" value="Genomic_DNA"/>
</dbReference>
<dbReference type="Proteomes" id="UP000309997">
    <property type="component" value="Unassembled WGS sequence"/>
</dbReference>
<organism evidence="1 2">
    <name type="scientific">Populus alba</name>
    <name type="common">White poplar</name>
    <dbReference type="NCBI Taxonomy" id="43335"/>
    <lineage>
        <taxon>Eukaryota</taxon>
        <taxon>Viridiplantae</taxon>
        <taxon>Streptophyta</taxon>
        <taxon>Embryophyta</taxon>
        <taxon>Tracheophyta</taxon>
        <taxon>Spermatophyta</taxon>
        <taxon>Magnoliopsida</taxon>
        <taxon>eudicotyledons</taxon>
        <taxon>Gunneridae</taxon>
        <taxon>Pentapetalae</taxon>
        <taxon>rosids</taxon>
        <taxon>fabids</taxon>
        <taxon>Malpighiales</taxon>
        <taxon>Salicaceae</taxon>
        <taxon>Saliceae</taxon>
        <taxon>Populus</taxon>
    </lineage>
</organism>